<organism evidence="1 2">
    <name type="scientific">Mesorhizobium humile</name>
    <dbReference type="NCBI Taxonomy" id="3072313"/>
    <lineage>
        <taxon>Bacteria</taxon>
        <taxon>Pseudomonadati</taxon>
        <taxon>Pseudomonadota</taxon>
        <taxon>Alphaproteobacteria</taxon>
        <taxon>Hyphomicrobiales</taxon>
        <taxon>Phyllobacteriaceae</taxon>
        <taxon>Mesorhizobium</taxon>
    </lineage>
</organism>
<name>A0ABU4YG95_9HYPH</name>
<evidence type="ECO:0000313" key="2">
    <source>
        <dbReference type="Proteomes" id="UP001280156"/>
    </source>
</evidence>
<keyword evidence="2" id="KW-1185">Reference proteome</keyword>
<proteinExistence type="predicted"/>
<sequence>MDTISGSVPGPTHPASEFLAYEAECRNALKPLLAGLLDTAESVGWNRRTVASTLMFLAAQHVSAETSGRS</sequence>
<accession>A0ABU4YG95</accession>
<gene>
    <name evidence="1" type="ORF">RFM52_12065</name>
</gene>
<reference evidence="1 2" key="1">
    <citation type="submission" date="2023-08" db="EMBL/GenBank/DDBJ databases">
        <title>Implementing the SeqCode for naming new Mesorhizobium species isolated from Vachellia karroo root nodules.</title>
        <authorList>
            <person name="Van Lill M."/>
        </authorList>
    </citation>
    <scope>NUCLEOTIDE SEQUENCE [LARGE SCALE GENOMIC DNA]</scope>
    <source>
        <strain evidence="1 2">VK2B</strain>
    </source>
</reference>
<comment type="caution">
    <text evidence="1">The sequence shown here is derived from an EMBL/GenBank/DDBJ whole genome shotgun (WGS) entry which is preliminary data.</text>
</comment>
<protein>
    <submittedName>
        <fullName evidence="1">Uncharacterized protein</fullName>
    </submittedName>
</protein>
<dbReference type="RefSeq" id="WP_320293728.1">
    <property type="nucleotide sequence ID" value="NZ_JAVIIU010000001.1"/>
</dbReference>
<dbReference type="EMBL" id="JAVIIV010000006">
    <property type="protein sequence ID" value="MDX8485935.1"/>
    <property type="molecule type" value="Genomic_DNA"/>
</dbReference>
<evidence type="ECO:0000313" key="1">
    <source>
        <dbReference type="EMBL" id="MDX8485935.1"/>
    </source>
</evidence>
<dbReference type="Proteomes" id="UP001280156">
    <property type="component" value="Unassembled WGS sequence"/>
</dbReference>